<keyword evidence="3" id="KW-0812">Transmembrane</keyword>
<accession>A0A8J2NZJ8</accession>
<dbReference type="Proteomes" id="UP000708208">
    <property type="component" value="Unassembled WGS sequence"/>
</dbReference>
<evidence type="ECO:0000259" key="4">
    <source>
        <dbReference type="Pfam" id="PF03088"/>
    </source>
</evidence>
<keyword evidence="3" id="KW-1133">Transmembrane helix</keyword>
<dbReference type="AlphaFoldDB" id="A0A8J2NZJ8"/>
<protein>
    <recommendedName>
        <fullName evidence="4">Strictosidine synthase conserved region domain-containing protein</fullName>
    </recommendedName>
</protein>
<evidence type="ECO:0000313" key="6">
    <source>
        <dbReference type="Proteomes" id="UP000708208"/>
    </source>
</evidence>
<proteinExistence type="predicted"/>
<evidence type="ECO:0000256" key="1">
    <source>
        <dbReference type="ARBA" id="ARBA00022553"/>
    </source>
</evidence>
<evidence type="ECO:0000256" key="2">
    <source>
        <dbReference type="ARBA" id="ARBA00023180"/>
    </source>
</evidence>
<feature type="transmembrane region" description="Helical" evidence="3">
    <location>
        <begin position="12"/>
        <end position="29"/>
    </location>
</feature>
<keyword evidence="6" id="KW-1185">Reference proteome</keyword>
<dbReference type="InterPro" id="IPR018119">
    <property type="entry name" value="Strictosidine_synth_cons-reg"/>
</dbReference>
<gene>
    <name evidence="5" type="ORF">AFUS01_LOCUS9408</name>
</gene>
<evidence type="ECO:0000256" key="3">
    <source>
        <dbReference type="SAM" id="Phobius"/>
    </source>
</evidence>
<dbReference type="OrthoDB" id="5307922at2759"/>
<keyword evidence="2" id="KW-0325">Glycoprotein</keyword>
<comment type="caution">
    <text evidence="5">The sequence shown here is derived from an EMBL/GenBank/DDBJ whole genome shotgun (WGS) entry which is preliminary data.</text>
</comment>
<dbReference type="EMBL" id="CAJVCH010067468">
    <property type="protein sequence ID" value="CAG7720120.1"/>
    <property type="molecule type" value="Genomic_DNA"/>
</dbReference>
<dbReference type="PANTHER" id="PTHR10426:SF88">
    <property type="entry name" value="ADIPOCYTE PLASMA MEMBRANE-ASSOCIATED PROTEIN HEMOMUCIN-RELATED"/>
    <property type="match status" value="1"/>
</dbReference>
<dbReference type="Pfam" id="PF03088">
    <property type="entry name" value="Str_synth"/>
    <property type="match status" value="1"/>
</dbReference>
<feature type="domain" description="Strictosidine synthase conserved region" evidence="4">
    <location>
        <begin position="169"/>
        <end position="256"/>
    </location>
</feature>
<evidence type="ECO:0000313" key="5">
    <source>
        <dbReference type="EMBL" id="CAG7720120.1"/>
    </source>
</evidence>
<name>A0A8J2NZJ8_9HEXA</name>
<dbReference type="GO" id="GO:0012505">
    <property type="term" value="C:endomembrane system"/>
    <property type="evidence" value="ECO:0007669"/>
    <property type="project" value="TreeGrafter"/>
</dbReference>
<keyword evidence="1" id="KW-0597">Phosphoprotein</keyword>
<dbReference type="PANTHER" id="PTHR10426">
    <property type="entry name" value="STRICTOSIDINE SYNTHASE-RELATED"/>
    <property type="match status" value="1"/>
</dbReference>
<sequence>MCSVVSRLLLKFFIGSAIITVLIAFLPGLPPNIQLEPYTVTPSIDLAKLPRVNALDTAEVILQGQVHGTESIVAIGTGDGFYSGQENGQIIKYENGKVSVIARTGTDCAGPSEGHICGRPLGMRLDSSGNIVVADAYYGILRVNPKTGKIVPLFDYKSKIQGRAPLFADDLDISKDGTIYWSDVSTTTDYSTQVVEFLSDKPTGRLIKFDPKTKQNIVLIDGIHFANGVQLSKDEDFVLICETIRSRIFRYYLKGPKAGQQDIFMDGLPGLPDNIRSNGKGGFYIALIVNRQAFYETIAPLPIVRKVILRVRSLLLGTVSFIESFVSKNPLIEDMKQYVSKIGPIGNPPKSLIGPSRILEVDGTGQILRVLEHSKEQIKWATQMTISENSCAPLLPSCISNKC</sequence>
<organism evidence="5 6">
    <name type="scientific">Allacma fusca</name>
    <dbReference type="NCBI Taxonomy" id="39272"/>
    <lineage>
        <taxon>Eukaryota</taxon>
        <taxon>Metazoa</taxon>
        <taxon>Ecdysozoa</taxon>
        <taxon>Arthropoda</taxon>
        <taxon>Hexapoda</taxon>
        <taxon>Collembola</taxon>
        <taxon>Symphypleona</taxon>
        <taxon>Sminthuridae</taxon>
        <taxon>Allacma</taxon>
    </lineage>
</organism>
<dbReference type="GO" id="GO:0016787">
    <property type="term" value="F:hydrolase activity"/>
    <property type="evidence" value="ECO:0007669"/>
    <property type="project" value="TreeGrafter"/>
</dbReference>
<reference evidence="5" key="1">
    <citation type="submission" date="2021-06" db="EMBL/GenBank/DDBJ databases">
        <authorList>
            <person name="Hodson N. C."/>
            <person name="Mongue J. A."/>
            <person name="Jaron S. K."/>
        </authorList>
    </citation>
    <scope>NUCLEOTIDE SEQUENCE</scope>
</reference>
<keyword evidence="3" id="KW-0472">Membrane</keyword>